<proteinExistence type="predicted"/>
<evidence type="ECO:0000256" key="1">
    <source>
        <dbReference type="SAM" id="Coils"/>
    </source>
</evidence>
<reference evidence="2 3" key="1">
    <citation type="submission" date="2019-08" db="EMBL/GenBank/DDBJ databases">
        <title>Genome of Luteibaculum oceani JCM 18817.</title>
        <authorList>
            <person name="Bowman J.P."/>
        </authorList>
    </citation>
    <scope>NUCLEOTIDE SEQUENCE [LARGE SCALE GENOMIC DNA]</scope>
    <source>
        <strain evidence="2 3">JCM 18817</strain>
    </source>
</reference>
<evidence type="ECO:0000313" key="3">
    <source>
        <dbReference type="Proteomes" id="UP000321168"/>
    </source>
</evidence>
<keyword evidence="1" id="KW-0175">Coiled coil</keyword>
<dbReference type="OrthoDB" id="9785180at2"/>
<dbReference type="Proteomes" id="UP000321168">
    <property type="component" value="Unassembled WGS sequence"/>
</dbReference>
<dbReference type="RefSeq" id="WP_147014059.1">
    <property type="nucleotide sequence ID" value="NZ_VORB01000004.1"/>
</dbReference>
<keyword evidence="3" id="KW-1185">Reference proteome</keyword>
<evidence type="ECO:0000313" key="2">
    <source>
        <dbReference type="EMBL" id="TXC81372.1"/>
    </source>
</evidence>
<accession>A0A5C6V7W9</accession>
<feature type="coiled-coil region" evidence="1">
    <location>
        <begin position="81"/>
        <end position="108"/>
    </location>
</feature>
<dbReference type="AlphaFoldDB" id="A0A5C6V7W9"/>
<gene>
    <name evidence="2" type="ORF">FRX97_05040</name>
</gene>
<dbReference type="PROSITE" id="PS51257">
    <property type="entry name" value="PROKAR_LIPOPROTEIN"/>
    <property type="match status" value="1"/>
</dbReference>
<dbReference type="EMBL" id="VORB01000004">
    <property type="protein sequence ID" value="TXC81372.1"/>
    <property type="molecule type" value="Genomic_DNA"/>
</dbReference>
<name>A0A5C6V7W9_9FLAO</name>
<evidence type="ECO:0008006" key="4">
    <source>
        <dbReference type="Google" id="ProtNLM"/>
    </source>
</evidence>
<protein>
    <recommendedName>
        <fullName evidence="4">Peptidyl-prolyl cis-trans isomerase</fullName>
    </recommendedName>
</protein>
<organism evidence="2 3">
    <name type="scientific">Luteibaculum oceani</name>
    <dbReference type="NCBI Taxonomy" id="1294296"/>
    <lineage>
        <taxon>Bacteria</taxon>
        <taxon>Pseudomonadati</taxon>
        <taxon>Bacteroidota</taxon>
        <taxon>Flavobacteriia</taxon>
        <taxon>Flavobacteriales</taxon>
        <taxon>Luteibaculaceae</taxon>
        <taxon>Luteibaculum</taxon>
    </lineage>
</organism>
<comment type="caution">
    <text evidence="2">The sequence shown here is derived from an EMBL/GenBank/DDBJ whole genome shotgun (WGS) entry which is preliminary data.</text>
</comment>
<sequence>MGSIKGFSILTFACILLIGCDLLKRGDDKGKPVARVNERVLYEKDLPIAAVTGLPKDDSARVVKRFIESWVKEQVLVMQAEENLLESMDEIEERINSYRNSLIVYEYERAVLQNKLDTAISSDEVVSYYRENQSNFMLQEPAFRFYYIGLESTSHEPYRVIRALRSLDPVKIEELKAYGLGHGAIIYFEDENWVSLSNLNQAVGIKLDPNKLLKGDPLKIITENGVNHYLYVLEIKEQGEFAPVSLVEGEIRAKIINDRKFDLINTMRNDLFKEALNKRNAEIY</sequence>